<reference evidence="1 2" key="1">
    <citation type="submission" date="2022-06" db="EMBL/GenBank/DDBJ databases">
        <title>Sequencing the genomes of 1000 actinobacteria strains.</title>
        <authorList>
            <person name="Klenk H.-P."/>
        </authorList>
    </citation>
    <scope>NUCLEOTIDE SEQUENCE [LARGE SCALE GENOMIC DNA]</scope>
    <source>
        <strain evidence="1 2">DSM 41656</strain>
    </source>
</reference>
<protein>
    <submittedName>
        <fullName evidence="1">Uncharacterized protein</fullName>
    </submittedName>
</protein>
<organism evidence="1 2">
    <name type="scientific">Kitasatospora paracochleata</name>
    <dbReference type="NCBI Taxonomy" id="58354"/>
    <lineage>
        <taxon>Bacteria</taxon>
        <taxon>Bacillati</taxon>
        <taxon>Actinomycetota</taxon>
        <taxon>Actinomycetes</taxon>
        <taxon>Kitasatosporales</taxon>
        <taxon>Streptomycetaceae</taxon>
        <taxon>Kitasatospora</taxon>
    </lineage>
</organism>
<accession>A0ABT1J345</accession>
<comment type="caution">
    <text evidence="1">The sequence shown here is derived from an EMBL/GenBank/DDBJ whole genome shotgun (WGS) entry which is preliminary data.</text>
</comment>
<dbReference type="RefSeq" id="WP_253800411.1">
    <property type="nucleotide sequence ID" value="NZ_BAAAUB010000080.1"/>
</dbReference>
<dbReference type="Proteomes" id="UP001206483">
    <property type="component" value="Unassembled WGS sequence"/>
</dbReference>
<gene>
    <name evidence="1" type="ORF">FHR36_005015</name>
</gene>
<sequence>MRWAWRASSSAKWWCRAADGRNGGAGAATLALELPGEAEVLTRLREVATGVGRDYLLVFTPEGNPYHLLIGG</sequence>
<name>A0ABT1J345_9ACTN</name>
<proteinExistence type="predicted"/>
<evidence type="ECO:0000313" key="2">
    <source>
        <dbReference type="Proteomes" id="UP001206483"/>
    </source>
</evidence>
<keyword evidence="2" id="KW-1185">Reference proteome</keyword>
<evidence type="ECO:0000313" key="1">
    <source>
        <dbReference type="EMBL" id="MCP2311852.1"/>
    </source>
</evidence>
<dbReference type="EMBL" id="JAMZDX010000004">
    <property type="protein sequence ID" value="MCP2311852.1"/>
    <property type="molecule type" value="Genomic_DNA"/>
</dbReference>